<organism evidence="6 7">
    <name type="scientific">Naegleria lovaniensis</name>
    <name type="common">Amoeba</name>
    <dbReference type="NCBI Taxonomy" id="51637"/>
    <lineage>
        <taxon>Eukaryota</taxon>
        <taxon>Discoba</taxon>
        <taxon>Heterolobosea</taxon>
        <taxon>Tetramitia</taxon>
        <taxon>Eutetramitia</taxon>
        <taxon>Vahlkampfiidae</taxon>
        <taxon>Naegleria</taxon>
    </lineage>
</organism>
<dbReference type="RefSeq" id="XP_044555969.1">
    <property type="nucleotide sequence ID" value="XM_044693411.1"/>
</dbReference>
<keyword evidence="7" id="KW-1185">Reference proteome</keyword>
<dbReference type="GO" id="GO:0003841">
    <property type="term" value="F:1-acylglycerol-3-phosphate O-acyltransferase activity"/>
    <property type="evidence" value="ECO:0007669"/>
    <property type="project" value="TreeGrafter"/>
</dbReference>
<keyword evidence="4" id="KW-0472">Membrane</keyword>
<evidence type="ECO:0000259" key="5">
    <source>
        <dbReference type="SMART" id="SM00563"/>
    </source>
</evidence>
<keyword evidence="4" id="KW-1133">Transmembrane helix</keyword>
<sequence length="469" mass="52705">MAQVPTSVDATTPTIEESSTPSLIHSDSIDSSTISNTPLLNLSEATIDGKKKRHKQDQSLSAWMCRMWFGLGLLLVWPIAWLFTVPVYLGHKYFGWDKKKTLLGKIFRGATASVVKSNPYWKLKTKFTDKSKLPKSEKKMIFVCNHQSNMDPFVLISGPLPIETKWVSKSDLFSIPFAGRMMKQAGDVPIVFKSKQMDDMSTDRDSVKTSMNKLKEHLKNDTAVFFFPEGRRNDTPDELREWKKGAFIMALETGADIVPIGLYGTFSMWPVHDALPKPGKACIVVGTPISVTGMTLEKDVDTLTEQTKVAVNDLMLQAREEYFKIDDPGAVLKAISIHPGSIYYAHKDLKFDEAFVIKAVKANFKVLEYAPKRFRTVPTLVDLVEKERKLEKSHLINQFRRIIESQVSSPPFTTSVRPIYGLNATLTASNNTDTVVTLKTKRKSSSDPTLALQLNMTKRKKLNGHSVCH</sequence>
<name>A0AA88KYJ5_NAELO</name>
<evidence type="ECO:0000256" key="3">
    <source>
        <dbReference type="SAM" id="MobiDB-lite"/>
    </source>
</evidence>
<feature type="region of interest" description="Disordered" evidence="3">
    <location>
        <begin position="1"/>
        <end position="26"/>
    </location>
</feature>
<evidence type="ECO:0000256" key="2">
    <source>
        <dbReference type="ARBA" id="ARBA00023315"/>
    </source>
</evidence>
<dbReference type="CDD" id="cd07989">
    <property type="entry name" value="LPLAT_AGPAT-like"/>
    <property type="match status" value="1"/>
</dbReference>
<dbReference type="PANTHER" id="PTHR10434:SF11">
    <property type="entry name" value="1-ACYL-SN-GLYCEROL-3-PHOSPHATE ACYLTRANSFERASE"/>
    <property type="match status" value="1"/>
</dbReference>
<dbReference type="InterPro" id="IPR002123">
    <property type="entry name" value="Plipid/glycerol_acylTrfase"/>
</dbReference>
<dbReference type="GO" id="GO:0006654">
    <property type="term" value="P:phosphatidic acid biosynthetic process"/>
    <property type="evidence" value="ECO:0007669"/>
    <property type="project" value="TreeGrafter"/>
</dbReference>
<feature type="compositionally biased region" description="Polar residues" evidence="3">
    <location>
        <begin position="1"/>
        <end position="10"/>
    </location>
</feature>
<dbReference type="SUPFAM" id="SSF69593">
    <property type="entry name" value="Glycerol-3-phosphate (1)-acyltransferase"/>
    <property type="match status" value="1"/>
</dbReference>
<evidence type="ECO:0000313" key="6">
    <source>
        <dbReference type="EMBL" id="KAG2394075.1"/>
    </source>
</evidence>
<keyword evidence="2" id="KW-0012">Acyltransferase</keyword>
<reference evidence="6 7" key="1">
    <citation type="journal article" date="2018" name="BMC Genomics">
        <title>The genome of Naegleria lovaniensis, the basis for a comparative approach to unravel pathogenicity factors of the human pathogenic amoeba N. fowleri.</title>
        <authorList>
            <person name="Liechti N."/>
            <person name="Schurch N."/>
            <person name="Bruggmann R."/>
            <person name="Wittwer M."/>
        </authorList>
    </citation>
    <scope>NUCLEOTIDE SEQUENCE [LARGE SCALE GENOMIC DNA]</scope>
    <source>
        <strain evidence="6 7">ATCC 30569</strain>
    </source>
</reference>
<dbReference type="Pfam" id="PF13475">
    <property type="entry name" value="DUF4116"/>
    <property type="match status" value="1"/>
</dbReference>
<keyword evidence="4" id="KW-0812">Transmembrane</keyword>
<dbReference type="PANTHER" id="PTHR10434">
    <property type="entry name" value="1-ACYL-SN-GLYCEROL-3-PHOSPHATE ACYLTRANSFERASE"/>
    <property type="match status" value="1"/>
</dbReference>
<comment type="caution">
    <text evidence="6">The sequence shown here is derived from an EMBL/GenBank/DDBJ whole genome shotgun (WGS) entry which is preliminary data.</text>
</comment>
<feature type="domain" description="Phospholipid/glycerol acyltransferase" evidence="5">
    <location>
        <begin position="140"/>
        <end position="265"/>
    </location>
</feature>
<accession>A0AA88KYJ5</accession>
<feature type="transmembrane region" description="Helical" evidence="4">
    <location>
        <begin position="67"/>
        <end position="90"/>
    </location>
</feature>
<dbReference type="EMBL" id="PYSW02000001">
    <property type="protein sequence ID" value="KAG2394075.1"/>
    <property type="molecule type" value="Genomic_DNA"/>
</dbReference>
<dbReference type="Pfam" id="PF01553">
    <property type="entry name" value="Acyltransferase"/>
    <property type="match status" value="1"/>
</dbReference>
<evidence type="ECO:0000256" key="4">
    <source>
        <dbReference type="SAM" id="Phobius"/>
    </source>
</evidence>
<keyword evidence="1" id="KW-0808">Transferase</keyword>
<gene>
    <name evidence="6" type="ORF">C9374_003839</name>
</gene>
<dbReference type="AlphaFoldDB" id="A0AA88KYJ5"/>
<evidence type="ECO:0000313" key="7">
    <source>
        <dbReference type="Proteomes" id="UP000816034"/>
    </source>
</evidence>
<feature type="compositionally biased region" description="Low complexity" evidence="3">
    <location>
        <begin position="11"/>
        <end position="26"/>
    </location>
</feature>
<dbReference type="InterPro" id="IPR025197">
    <property type="entry name" value="DUF4116"/>
</dbReference>
<evidence type="ECO:0000256" key="1">
    <source>
        <dbReference type="ARBA" id="ARBA00022679"/>
    </source>
</evidence>
<proteinExistence type="predicted"/>
<dbReference type="SMART" id="SM00563">
    <property type="entry name" value="PlsC"/>
    <property type="match status" value="1"/>
</dbReference>
<dbReference type="GeneID" id="68096294"/>
<dbReference type="Proteomes" id="UP000816034">
    <property type="component" value="Unassembled WGS sequence"/>
</dbReference>
<protein>
    <recommendedName>
        <fullName evidence="5">Phospholipid/glycerol acyltransferase domain-containing protein</fullName>
    </recommendedName>
</protein>